<organism evidence="2 3">
    <name type="scientific">Alkalicoccobacillus murimartini</name>
    <dbReference type="NCBI Taxonomy" id="171685"/>
    <lineage>
        <taxon>Bacteria</taxon>
        <taxon>Bacillati</taxon>
        <taxon>Bacillota</taxon>
        <taxon>Bacilli</taxon>
        <taxon>Bacillales</taxon>
        <taxon>Bacillaceae</taxon>
        <taxon>Alkalicoccobacillus</taxon>
    </lineage>
</organism>
<keyword evidence="1" id="KW-1133">Transmembrane helix</keyword>
<sequence>MVVWIHSLLLAAGRPASGNMPVILVAVSIGVMVVIMGALLIYLARKRQKG</sequence>
<protein>
    <recommendedName>
        <fullName evidence="4">LPXTG cell wall anchor domain-containing protein</fullName>
    </recommendedName>
</protein>
<reference evidence="2 3" key="1">
    <citation type="submission" date="2023-07" db="EMBL/GenBank/DDBJ databases">
        <title>Genomic Encyclopedia of Type Strains, Phase IV (KMG-IV): sequencing the most valuable type-strain genomes for metagenomic binning, comparative biology and taxonomic classification.</title>
        <authorList>
            <person name="Goeker M."/>
        </authorList>
    </citation>
    <scope>NUCLEOTIDE SEQUENCE [LARGE SCALE GENOMIC DNA]</scope>
    <source>
        <strain evidence="2 3">DSM 19154</strain>
    </source>
</reference>
<keyword evidence="1" id="KW-0472">Membrane</keyword>
<accession>A0ABT9YFC2</accession>
<keyword evidence="3" id="KW-1185">Reference proteome</keyword>
<gene>
    <name evidence="2" type="ORF">J2S05_001296</name>
</gene>
<comment type="caution">
    <text evidence="2">The sequence shown here is derived from an EMBL/GenBank/DDBJ whole genome shotgun (WGS) entry which is preliminary data.</text>
</comment>
<name>A0ABT9YFC2_9BACI</name>
<dbReference type="EMBL" id="JAUSUA010000001">
    <property type="protein sequence ID" value="MDQ0206522.1"/>
    <property type="molecule type" value="Genomic_DNA"/>
</dbReference>
<evidence type="ECO:0008006" key="4">
    <source>
        <dbReference type="Google" id="ProtNLM"/>
    </source>
</evidence>
<proteinExistence type="predicted"/>
<dbReference type="Proteomes" id="UP001225034">
    <property type="component" value="Unassembled WGS sequence"/>
</dbReference>
<evidence type="ECO:0000313" key="2">
    <source>
        <dbReference type="EMBL" id="MDQ0206522.1"/>
    </source>
</evidence>
<feature type="transmembrane region" description="Helical" evidence="1">
    <location>
        <begin position="20"/>
        <end position="44"/>
    </location>
</feature>
<evidence type="ECO:0000256" key="1">
    <source>
        <dbReference type="SAM" id="Phobius"/>
    </source>
</evidence>
<evidence type="ECO:0000313" key="3">
    <source>
        <dbReference type="Proteomes" id="UP001225034"/>
    </source>
</evidence>
<keyword evidence="1" id="KW-0812">Transmembrane</keyword>
<dbReference type="RefSeq" id="WP_306980997.1">
    <property type="nucleotide sequence ID" value="NZ_JAUSUA010000001.1"/>
</dbReference>